<protein>
    <submittedName>
        <fullName evidence="2 4">Uncharacterized protein</fullName>
    </submittedName>
</protein>
<sequence length="159" mass="19095">MELKFMEIYKYFTVNEYIPYVSGLSFHGFLHLLYYIAQLKFPFFACLSEQMQHLLAYCDSSLRSNGVRSARLRRVQINHKNCRNVEIYLLPSRIHMKRTSRPQIRLKPTESMTLQQRYARSLPRTLNEMRSKENSVNIFVVNRKKDELVLPKIQQPFRF</sequence>
<keyword evidence="1" id="KW-0472">Membrane</keyword>
<feature type="transmembrane region" description="Helical" evidence="1">
    <location>
        <begin position="17"/>
        <end position="37"/>
    </location>
</feature>
<evidence type="ECO:0000313" key="2">
    <source>
        <dbReference type="EMBL" id="VDO55429.1"/>
    </source>
</evidence>
<gene>
    <name evidence="2" type="ORF">OFLC_LOCUS8388</name>
</gene>
<evidence type="ECO:0000313" key="4">
    <source>
        <dbReference type="WBParaSite" id="OFLC_0000838701-mRNA-1"/>
    </source>
</evidence>
<dbReference type="WBParaSite" id="OFLC_0000838701-mRNA-1">
    <property type="protein sequence ID" value="OFLC_0000838701-mRNA-1"/>
    <property type="gene ID" value="OFLC_0000838701"/>
</dbReference>
<dbReference type="Proteomes" id="UP000267606">
    <property type="component" value="Unassembled WGS sequence"/>
</dbReference>
<keyword evidence="1" id="KW-1133">Transmembrane helix</keyword>
<organism evidence="4">
    <name type="scientific">Onchocerca flexuosa</name>
    <dbReference type="NCBI Taxonomy" id="387005"/>
    <lineage>
        <taxon>Eukaryota</taxon>
        <taxon>Metazoa</taxon>
        <taxon>Ecdysozoa</taxon>
        <taxon>Nematoda</taxon>
        <taxon>Chromadorea</taxon>
        <taxon>Rhabditida</taxon>
        <taxon>Spirurina</taxon>
        <taxon>Spiruromorpha</taxon>
        <taxon>Filarioidea</taxon>
        <taxon>Onchocercidae</taxon>
        <taxon>Onchocerca</taxon>
    </lineage>
</organism>
<dbReference type="AlphaFoldDB" id="A0A183HLM6"/>
<evidence type="ECO:0000313" key="3">
    <source>
        <dbReference type="Proteomes" id="UP000267606"/>
    </source>
</evidence>
<proteinExistence type="predicted"/>
<accession>A0A183HLM6</accession>
<keyword evidence="1" id="KW-0812">Transmembrane</keyword>
<evidence type="ECO:0000256" key="1">
    <source>
        <dbReference type="SAM" id="Phobius"/>
    </source>
</evidence>
<dbReference type="EMBL" id="UZAJ01009439">
    <property type="protein sequence ID" value="VDO55429.1"/>
    <property type="molecule type" value="Genomic_DNA"/>
</dbReference>
<reference evidence="4" key="1">
    <citation type="submission" date="2016-06" db="UniProtKB">
        <authorList>
            <consortium name="WormBaseParasite"/>
        </authorList>
    </citation>
    <scope>IDENTIFICATION</scope>
</reference>
<reference evidence="2 3" key="2">
    <citation type="submission" date="2018-11" db="EMBL/GenBank/DDBJ databases">
        <authorList>
            <consortium name="Pathogen Informatics"/>
        </authorList>
    </citation>
    <scope>NUCLEOTIDE SEQUENCE [LARGE SCALE GENOMIC DNA]</scope>
</reference>
<name>A0A183HLM6_9BILA</name>
<keyword evidence="3" id="KW-1185">Reference proteome</keyword>